<dbReference type="EMBL" id="CP096142">
    <property type="protein sequence ID" value="UXA63889.1"/>
    <property type="molecule type" value="Genomic_DNA"/>
</dbReference>
<evidence type="ECO:0000313" key="1">
    <source>
        <dbReference type="EMBL" id="UXA63889.1"/>
    </source>
</evidence>
<name>A0A9Q9IW80_9XANT</name>
<proteinExistence type="predicted"/>
<dbReference type="AlphaFoldDB" id="A0A9Q9IW80"/>
<protein>
    <submittedName>
        <fullName evidence="1">Uncharacterized protein</fullName>
    </submittedName>
</protein>
<organism evidence="1 2">
    <name type="scientific">Xanthomonas prunicola</name>
    <dbReference type="NCBI Taxonomy" id="2053930"/>
    <lineage>
        <taxon>Bacteria</taxon>
        <taxon>Pseudomonadati</taxon>
        <taxon>Pseudomonadota</taxon>
        <taxon>Gammaproteobacteria</taxon>
        <taxon>Lysobacterales</taxon>
        <taxon>Lysobacteraceae</taxon>
        <taxon>Xanthomonas</taxon>
    </lineage>
</organism>
<gene>
    <name evidence="1" type="ORF">M0D43_12915</name>
</gene>
<reference evidence="1" key="1">
    <citation type="submission" date="2022-04" db="EMBL/GenBank/DDBJ databases">
        <title>Xanthomonas prunicola pv. tritici, a pathogen causing a previously unreported foliar disease of wheat.</title>
        <authorList>
            <person name="Clavijo F."/>
            <person name="Curland R.D."/>
            <person name="Dill-Macky R."/>
            <person name="Pereyra S."/>
            <person name="Roman-Reyna V."/>
            <person name="Siri M.I."/>
        </authorList>
    </citation>
    <scope>NUCLEOTIDE SEQUENCE</scope>
    <source>
        <strain evidence="1">CIX249</strain>
    </source>
</reference>
<accession>A0A9Q9IW80</accession>
<evidence type="ECO:0000313" key="2">
    <source>
        <dbReference type="Proteomes" id="UP001058381"/>
    </source>
</evidence>
<dbReference type="Proteomes" id="UP001058381">
    <property type="component" value="Chromosome"/>
</dbReference>
<sequence length="80" mass="8260">MIWAVAAELLIASNAAASEPCDAKSSFFKTHLAGALADCGAVGGMDAANERMDGFTACPASGEDTARSTDQAFDCIKKMR</sequence>